<name>A0A3L6R6T5_PANMI</name>
<dbReference type="EMBL" id="PQIB02000009">
    <property type="protein sequence ID" value="RLM98566.1"/>
    <property type="molecule type" value="Genomic_DNA"/>
</dbReference>
<dbReference type="Proteomes" id="UP000275267">
    <property type="component" value="Unassembled WGS sequence"/>
</dbReference>
<keyword evidence="2" id="KW-1185">Reference proteome</keyword>
<sequence>MKNTRRRNAKATTKPQVPAQDMEVEEWWQRELALLPKKTQRLKAALMMYGTWNIWKARNRCIFDQKLATPTKVLQEIKVEVNCRKSACGGSVILSFHV</sequence>
<protein>
    <submittedName>
        <fullName evidence="1">Uncharacterized protein</fullName>
    </submittedName>
</protein>
<dbReference type="OrthoDB" id="688187at2759"/>
<proteinExistence type="predicted"/>
<evidence type="ECO:0000313" key="1">
    <source>
        <dbReference type="EMBL" id="RLM98566.1"/>
    </source>
</evidence>
<dbReference type="AlphaFoldDB" id="A0A3L6R6T5"/>
<comment type="caution">
    <text evidence="1">The sequence shown here is derived from an EMBL/GenBank/DDBJ whole genome shotgun (WGS) entry which is preliminary data.</text>
</comment>
<organism evidence="1 2">
    <name type="scientific">Panicum miliaceum</name>
    <name type="common">Proso millet</name>
    <name type="synonym">Broomcorn millet</name>
    <dbReference type="NCBI Taxonomy" id="4540"/>
    <lineage>
        <taxon>Eukaryota</taxon>
        <taxon>Viridiplantae</taxon>
        <taxon>Streptophyta</taxon>
        <taxon>Embryophyta</taxon>
        <taxon>Tracheophyta</taxon>
        <taxon>Spermatophyta</taxon>
        <taxon>Magnoliopsida</taxon>
        <taxon>Liliopsida</taxon>
        <taxon>Poales</taxon>
        <taxon>Poaceae</taxon>
        <taxon>PACMAD clade</taxon>
        <taxon>Panicoideae</taxon>
        <taxon>Panicodae</taxon>
        <taxon>Paniceae</taxon>
        <taxon>Panicinae</taxon>
        <taxon>Panicum</taxon>
        <taxon>Panicum sect. Panicum</taxon>
    </lineage>
</organism>
<gene>
    <name evidence="1" type="ORF">C2845_PM06G14100</name>
</gene>
<reference evidence="2" key="1">
    <citation type="journal article" date="2019" name="Nat. Commun.">
        <title>The genome of broomcorn millet.</title>
        <authorList>
            <person name="Zou C."/>
            <person name="Miki D."/>
            <person name="Li D."/>
            <person name="Tang Q."/>
            <person name="Xiao L."/>
            <person name="Rajput S."/>
            <person name="Deng P."/>
            <person name="Jia W."/>
            <person name="Huang R."/>
            <person name="Zhang M."/>
            <person name="Sun Y."/>
            <person name="Hu J."/>
            <person name="Fu X."/>
            <person name="Schnable P.S."/>
            <person name="Li F."/>
            <person name="Zhang H."/>
            <person name="Feng B."/>
            <person name="Zhu X."/>
            <person name="Liu R."/>
            <person name="Schnable J.C."/>
            <person name="Zhu J.-K."/>
            <person name="Zhang H."/>
        </authorList>
    </citation>
    <scope>NUCLEOTIDE SEQUENCE [LARGE SCALE GENOMIC DNA]</scope>
</reference>
<evidence type="ECO:0000313" key="2">
    <source>
        <dbReference type="Proteomes" id="UP000275267"/>
    </source>
</evidence>
<accession>A0A3L6R6T5</accession>